<dbReference type="InterPro" id="IPR053137">
    <property type="entry name" value="NLR-like"/>
</dbReference>
<keyword evidence="5" id="KW-1185">Reference proteome</keyword>
<dbReference type="GO" id="GO:0009116">
    <property type="term" value="P:nucleoside metabolic process"/>
    <property type="evidence" value="ECO:0007669"/>
    <property type="project" value="InterPro"/>
</dbReference>
<comment type="caution">
    <text evidence="4">The sequence shown here is derived from an EMBL/GenBank/DDBJ whole genome shotgun (WGS) entry which is preliminary data.</text>
</comment>
<dbReference type="InterPro" id="IPR000845">
    <property type="entry name" value="Nucleoside_phosphorylase_d"/>
</dbReference>
<name>A0A9N9VK23_9HYPO</name>
<dbReference type="Proteomes" id="UP000696573">
    <property type="component" value="Unassembled WGS sequence"/>
</dbReference>
<feature type="compositionally biased region" description="Basic and acidic residues" evidence="1">
    <location>
        <begin position="398"/>
        <end position="415"/>
    </location>
</feature>
<feature type="region of interest" description="Disordered" evidence="1">
    <location>
        <begin position="855"/>
        <end position="875"/>
    </location>
</feature>
<dbReference type="OrthoDB" id="1577640at2759"/>
<evidence type="ECO:0000256" key="1">
    <source>
        <dbReference type="SAM" id="MobiDB-lite"/>
    </source>
</evidence>
<feature type="region of interest" description="Disordered" evidence="1">
    <location>
        <begin position="513"/>
        <end position="563"/>
    </location>
</feature>
<dbReference type="PANTHER" id="PTHR46082">
    <property type="entry name" value="ATP/GTP-BINDING PROTEIN-RELATED"/>
    <property type="match status" value="1"/>
</dbReference>
<feature type="transmembrane region" description="Helical" evidence="2">
    <location>
        <begin position="982"/>
        <end position="1000"/>
    </location>
</feature>
<evidence type="ECO:0000259" key="3">
    <source>
        <dbReference type="Pfam" id="PF01048"/>
    </source>
</evidence>
<keyword evidence="2" id="KW-1133">Transmembrane helix</keyword>
<dbReference type="EMBL" id="CABFNQ020000710">
    <property type="protein sequence ID" value="CAH0025340.1"/>
    <property type="molecule type" value="Genomic_DNA"/>
</dbReference>
<dbReference type="SUPFAM" id="SSF53167">
    <property type="entry name" value="Purine and uridine phosphorylases"/>
    <property type="match status" value="1"/>
</dbReference>
<dbReference type="Pfam" id="PF01048">
    <property type="entry name" value="PNP_UDP_1"/>
    <property type="match status" value="1"/>
</dbReference>
<proteinExistence type="predicted"/>
<keyword evidence="2" id="KW-0472">Membrane</keyword>
<dbReference type="PANTHER" id="PTHR46082:SF11">
    <property type="entry name" value="AAA+ ATPASE DOMAIN-CONTAINING PROTEIN-RELATED"/>
    <property type="match status" value="1"/>
</dbReference>
<feature type="transmembrane region" description="Helical" evidence="2">
    <location>
        <begin position="826"/>
        <end position="844"/>
    </location>
</feature>
<feature type="compositionally biased region" description="Polar residues" evidence="1">
    <location>
        <begin position="514"/>
        <end position="531"/>
    </location>
</feature>
<feature type="compositionally biased region" description="Acidic residues" evidence="1">
    <location>
        <begin position="546"/>
        <end position="563"/>
    </location>
</feature>
<sequence length="1001" mass="112762">MRTFSVNDYTVGWICTLVKEYVAARVFLDETYEGPDRVSPNDCNAYTLGRIHNHNIVIAVLPEGEYGISSATGVIKDMLHSFPNIKIALMVGIGGGAPRPMYDIRLGDIVVGAGDIKGGVIQYDFGKTIQSQEFQSTGFFNQPPSVLLRAVNNLISHYHLKGHQLHEAVNSILKKKPRLQKNYKRPDLSSDRLYRSDIVHPPTDTASCSAVCGDDPSNLILRQTRGEDEDNPAIHYGLIASANQLMKDASVRDKLAAERGVLCFEMEAAGLMNQFPCMVIRGICDYADSHKNKEWQGHAAMAAAAYAKDLLSYIPPAKVEAERKIGDVLHGLEDVIGHHIAQKRQDDVPRLTITDDHLAVASTDLFGGEEPESSTLSRVRFKAPIHDDIDSAQEDDERSEKDSDSSSDRGSDFSVDRASTAPTEAEIDVTNIDDIVRTFLDLIFENENSLAAIRLSLGRRSEYLVEKQIRLLLKQFVAGLRTEFETSDKNIVSLFSGRSIAISRKIIEEVGSSLEMTPETSNMATHDATSATKDEDEEAGLKAEGGDDDTDGEGGDDDTDGEEDNILTAEIDVLGFQRFISSSAAFQLFLDDIYHLAFPSFKKSLKSLLRRWRRKGLGIQVEKIISEILYSQPKVITVTEEQPTWSDRIKELVETSTGEPWSWWPLRPKFAPLQQGQVRIAWLCKCGETRSEVVPREVGKSLKKMSLGVAASGPKPVNISGPSAPDQVHLRPLSRSSTYMPANVPALPHQDSYRRTTGPHLRNRRAYATQTQEVDLNSLAVYFMVDNSSLFPWKAGLQRSLITSTNLCDEVFYWKMRQEYWKHRGWWRQWFSLYTFVGCDFYQFKRYRANRFRESQPGLPNQTEDKYEYDDEDPPPQVSWEEFKDGYWYNNTNCFSASQCSGMEALRRIPQKIIETAQDGKHDVFWGIVARQQKSFAMVLIYITIAGLPIFLSIWFFFWWLNPGELTDEIRLANRRDNLSNAFIPLGIAIAFEMGVLACVR</sequence>
<keyword evidence="2" id="KW-0812">Transmembrane</keyword>
<feature type="region of interest" description="Disordered" evidence="1">
    <location>
        <begin position="387"/>
        <end position="420"/>
    </location>
</feature>
<dbReference type="GO" id="GO:0003824">
    <property type="term" value="F:catalytic activity"/>
    <property type="evidence" value="ECO:0007669"/>
    <property type="project" value="InterPro"/>
</dbReference>
<dbReference type="Gene3D" id="3.40.50.1580">
    <property type="entry name" value="Nucleoside phosphorylase domain"/>
    <property type="match status" value="1"/>
</dbReference>
<accession>A0A9N9VK23</accession>
<reference evidence="4" key="1">
    <citation type="submission" date="2021-10" db="EMBL/GenBank/DDBJ databases">
        <authorList>
            <person name="Piombo E."/>
        </authorList>
    </citation>
    <scope>NUCLEOTIDE SEQUENCE</scope>
</reference>
<evidence type="ECO:0000313" key="5">
    <source>
        <dbReference type="Proteomes" id="UP000696573"/>
    </source>
</evidence>
<protein>
    <recommendedName>
        <fullName evidence="3">Nucleoside phosphorylase domain-containing protein</fullName>
    </recommendedName>
</protein>
<evidence type="ECO:0000313" key="4">
    <source>
        <dbReference type="EMBL" id="CAH0025340.1"/>
    </source>
</evidence>
<feature type="transmembrane region" description="Helical" evidence="2">
    <location>
        <begin position="939"/>
        <end position="962"/>
    </location>
</feature>
<gene>
    <name evidence="4" type="ORF">CRHIZ90672A_00008130</name>
</gene>
<feature type="domain" description="Nucleoside phosphorylase" evidence="3">
    <location>
        <begin position="39"/>
        <end position="310"/>
    </location>
</feature>
<dbReference type="InterPro" id="IPR035994">
    <property type="entry name" value="Nucleoside_phosphorylase_sf"/>
</dbReference>
<dbReference type="AlphaFoldDB" id="A0A9N9VK23"/>
<organism evidence="4 5">
    <name type="scientific">Clonostachys rhizophaga</name>
    <dbReference type="NCBI Taxonomy" id="160324"/>
    <lineage>
        <taxon>Eukaryota</taxon>
        <taxon>Fungi</taxon>
        <taxon>Dikarya</taxon>
        <taxon>Ascomycota</taxon>
        <taxon>Pezizomycotina</taxon>
        <taxon>Sordariomycetes</taxon>
        <taxon>Hypocreomycetidae</taxon>
        <taxon>Hypocreales</taxon>
        <taxon>Bionectriaceae</taxon>
        <taxon>Clonostachys</taxon>
    </lineage>
</organism>
<evidence type="ECO:0000256" key="2">
    <source>
        <dbReference type="SAM" id="Phobius"/>
    </source>
</evidence>